<dbReference type="Proteomes" id="UP000272771">
    <property type="component" value="Chromosome"/>
</dbReference>
<sequence length="432" mass="46099">MHAIDTPDKQFKDGNGTSELGTILPAWWLNQVQGEILAVLTAAGIQPNKAKTNQLAEAINRLFVGQAGDQDVAGEKTFTSLLTAGRAEHWGKIRMPVQGGGHWFLEANPQSVLSDGSTLKFNIKYEQTSGQVRYIHFPELGSANRTVAYQDWVIARIAGVESSAVKTTGNQTVGGKKTFSESVDFAGGLRISGNNTEQWAELGYAASAVYLKNPSSNKSLQLGDDGTIKYQGDKLVLWSDRRDAVDLANSQTVATSQAVKTVNDKAEQAAPPGTIVAYSGTTAPPGWLKCNGANVSRATYAALFAVIGTTYGAGDGRTTFTLPDIRNEFIRGLDDGRGLDSSRALGSKQTARLPQHSHGVGFMIGDDMRFAKAGVNYNIDSGKDFCLSAGANSTTSVERYSGNGQRVETIATYGMTGDLAPSNIAELYIIKI</sequence>
<dbReference type="Gene3D" id="3.90.1340.10">
    <property type="entry name" value="Phage tail collar domain"/>
    <property type="match status" value="1"/>
</dbReference>
<keyword evidence="3" id="KW-1185">Reference proteome</keyword>
<name>A0A448VHU0_9NEIS</name>
<proteinExistence type="predicted"/>
<dbReference type="Gene3D" id="6.10.140.2190">
    <property type="match status" value="1"/>
</dbReference>
<dbReference type="RefSeq" id="WP_004284599.1">
    <property type="nucleotide sequence ID" value="NZ_CAUJRG010000003.1"/>
</dbReference>
<organism evidence="2 3">
    <name type="scientific">Neisseria weaveri</name>
    <dbReference type="NCBI Taxonomy" id="28091"/>
    <lineage>
        <taxon>Bacteria</taxon>
        <taxon>Pseudomonadati</taxon>
        <taxon>Pseudomonadota</taxon>
        <taxon>Betaproteobacteria</taxon>
        <taxon>Neisseriales</taxon>
        <taxon>Neisseriaceae</taxon>
        <taxon>Neisseria</taxon>
    </lineage>
</organism>
<dbReference type="OrthoDB" id="8613813at2"/>
<dbReference type="EMBL" id="LR134533">
    <property type="protein sequence ID" value="VEJ49314.1"/>
    <property type="molecule type" value="Genomic_DNA"/>
</dbReference>
<dbReference type="AlphaFoldDB" id="A0A448VHU0"/>
<evidence type="ECO:0000313" key="3">
    <source>
        <dbReference type="Proteomes" id="UP000272771"/>
    </source>
</evidence>
<evidence type="ECO:0000313" key="2">
    <source>
        <dbReference type="EMBL" id="VEJ49314.1"/>
    </source>
</evidence>
<feature type="domain" description="Phage tail collar" evidence="1">
    <location>
        <begin position="273"/>
        <end position="330"/>
    </location>
</feature>
<accession>A0A448VHU0</accession>
<dbReference type="Pfam" id="PF07484">
    <property type="entry name" value="Collar"/>
    <property type="match status" value="1"/>
</dbReference>
<evidence type="ECO:0000259" key="1">
    <source>
        <dbReference type="Pfam" id="PF07484"/>
    </source>
</evidence>
<reference evidence="2 3" key="1">
    <citation type="submission" date="2018-12" db="EMBL/GenBank/DDBJ databases">
        <authorList>
            <consortium name="Pathogen Informatics"/>
        </authorList>
    </citation>
    <scope>NUCLEOTIDE SEQUENCE [LARGE SCALE GENOMIC DNA]</scope>
    <source>
        <strain evidence="2 3">NCTC12742</strain>
    </source>
</reference>
<dbReference type="SUPFAM" id="SSF88874">
    <property type="entry name" value="Receptor-binding domain of short tail fibre protein gp12"/>
    <property type="match status" value="1"/>
</dbReference>
<protein>
    <submittedName>
        <fullName evidence="2">Putative phage tail fiber protein</fullName>
    </submittedName>
</protein>
<gene>
    <name evidence="2" type="ORF">NCTC12742_00137</name>
</gene>
<dbReference type="InterPro" id="IPR011083">
    <property type="entry name" value="Phage_tail_collar_dom"/>
</dbReference>
<dbReference type="InterPro" id="IPR037053">
    <property type="entry name" value="Phage_tail_collar_dom_sf"/>
</dbReference>